<reference evidence="2 3" key="1">
    <citation type="submission" date="2019-12" db="EMBL/GenBank/DDBJ databases">
        <title>Draft genome sequence of Pseudomonas otitidis recovered from a chicken carcass.</title>
        <authorList>
            <person name="Vieira T.R."/>
            <person name="Oliviera E.F.C."/>
            <person name="Silva N.M.V."/>
            <person name="Sambrano G.E."/>
            <person name="Cibulski S.P."/>
            <person name="Cardoso M.R.I."/>
        </authorList>
    </citation>
    <scope>NUCLEOTIDE SEQUENCE [LARGE SCALE GENOMIC DNA]</scope>
    <source>
        <strain evidence="2 3">25_K</strain>
    </source>
</reference>
<dbReference type="Proteomes" id="UP000461288">
    <property type="component" value="Unassembled WGS sequence"/>
</dbReference>
<comment type="caution">
    <text evidence="2">The sequence shown here is derived from an EMBL/GenBank/DDBJ whole genome shotgun (WGS) entry which is preliminary data.</text>
</comment>
<dbReference type="EMBL" id="WTFN01000118">
    <property type="protein sequence ID" value="MWK59787.1"/>
    <property type="molecule type" value="Genomic_DNA"/>
</dbReference>
<dbReference type="RefSeq" id="WP_160483086.1">
    <property type="nucleotide sequence ID" value="NZ_WTFN01000118.1"/>
</dbReference>
<feature type="domain" description="PD-(D/E)XK endonuclease-like" evidence="1">
    <location>
        <begin position="16"/>
        <end position="266"/>
    </location>
</feature>
<name>A0A7X3HDI1_9GAMM</name>
<evidence type="ECO:0000313" key="3">
    <source>
        <dbReference type="Proteomes" id="UP000461288"/>
    </source>
</evidence>
<dbReference type="InterPro" id="IPR038726">
    <property type="entry name" value="PDDEXK_AddAB-type"/>
</dbReference>
<evidence type="ECO:0000259" key="1">
    <source>
        <dbReference type="Pfam" id="PF12705"/>
    </source>
</evidence>
<proteinExistence type="predicted"/>
<evidence type="ECO:0000313" key="2">
    <source>
        <dbReference type="EMBL" id="MWK59787.1"/>
    </source>
</evidence>
<sequence>MSEPITVRASSWGSLFDCAHRWEGVHLLGMRSPSSPRALLGTAIHAGTAAFDAARVNGEHLTAYDAAGLVVDTLQRPDYDVDWRGSDITPQQAETTGIALLTRYCDEISPRYEFVAVEMETKPLVIDCGGGVSVRLTGTLDRARIRRAGDGVGIADVKTGATAVTAEGLAKTRGHRPQIGTYELLYEHTTSTPCTAPAEIIGLKTKGKPAAATGEITGARQLMVGDEDHRGLIAFAADMFRTGLFPPNPQSYLCSARYCPRWATCPYHD</sequence>
<organism evidence="2 3">
    <name type="scientific">Metapseudomonas otitidis</name>
    <dbReference type="NCBI Taxonomy" id="319939"/>
    <lineage>
        <taxon>Bacteria</taxon>
        <taxon>Pseudomonadati</taxon>
        <taxon>Pseudomonadota</taxon>
        <taxon>Gammaproteobacteria</taxon>
        <taxon>Pseudomonadales</taxon>
        <taxon>Pseudomonadaceae</taxon>
        <taxon>Metapseudomonas</taxon>
    </lineage>
</organism>
<accession>A0A7X3HDI1</accession>
<dbReference type="Pfam" id="PF12705">
    <property type="entry name" value="PDDEXK_1"/>
    <property type="match status" value="1"/>
</dbReference>
<protein>
    <submittedName>
        <fullName evidence="2">PD-(D/E)XK nuclease family protein</fullName>
    </submittedName>
</protein>
<dbReference type="AlphaFoldDB" id="A0A7X3HDI1"/>
<gene>
    <name evidence="2" type="ORF">GO594_27690</name>
</gene>